<evidence type="ECO:0000256" key="1">
    <source>
        <dbReference type="SAM" id="Phobius"/>
    </source>
</evidence>
<dbReference type="EMBL" id="SJOL01006010">
    <property type="protein sequence ID" value="TGZ69480.1"/>
    <property type="molecule type" value="Genomic_DNA"/>
</dbReference>
<protein>
    <submittedName>
        <fullName evidence="2">Uncharacterized protein</fullName>
    </submittedName>
</protein>
<reference evidence="2 3" key="1">
    <citation type="journal article" date="2019" name="BMC Genomics">
        <title>New insights from Opisthorchis felineus genome: update on genomics of the epidemiologically important liver flukes.</title>
        <authorList>
            <person name="Ershov N.I."/>
            <person name="Mordvinov V.A."/>
            <person name="Prokhortchouk E.B."/>
            <person name="Pakharukova M.Y."/>
            <person name="Gunbin K.V."/>
            <person name="Ustyantsev K."/>
            <person name="Genaev M.A."/>
            <person name="Blinov A.G."/>
            <person name="Mazur A."/>
            <person name="Boulygina E."/>
            <person name="Tsygankova S."/>
            <person name="Khrameeva E."/>
            <person name="Chekanov N."/>
            <person name="Fan G."/>
            <person name="Xiao A."/>
            <person name="Zhang H."/>
            <person name="Xu X."/>
            <person name="Yang H."/>
            <person name="Solovyev V."/>
            <person name="Lee S.M."/>
            <person name="Liu X."/>
            <person name="Afonnikov D.A."/>
            <person name="Skryabin K.G."/>
        </authorList>
    </citation>
    <scope>NUCLEOTIDE SEQUENCE [LARGE SCALE GENOMIC DNA]</scope>
    <source>
        <strain evidence="2">AK-0245</strain>
        <tissue evidence="2">Whole organism</tissue>
    </source>
</reference>
<evidence type="ECO:0000313" key="3">
    <source>
        <dbReference type="Proteomes" id="UP000308267"/>
    </source>
</evidence>
<organism evidence="2 3">
    <name type="scientific">Opisthorchis felineus</name>
    <dbReference type="NCBI Taxonomy" id="147828"/>
    <lineage>
        <taxon>Eukaryota</taxon>
        <taxon>Metazoa</taxon>
        <taxon>Spiralia</taxon>
        <taxon>Lophotrochozoa</taxon>
        <taxon>Platyhelminthes</taxon>
        <taxon>Trematoda</taxon>
        <taxon>Digenea</taxon>
        <taxon>Opisthorchiida</taxon>
        <taxon>Opisthorchiata</taxon>
        <taxon>Opisthorchiidae</taxon>
        <taxon>Opisthorchis</taxon>
    </lineage>
</organism>
<evidence type="ECO:0000313" key="2">
    <source>
        <dbReference type="EMBL" id="TGZ69480.1"/>
    </source>
</evidence>
<proteinExistence type="predicted"/>
<accession>A0A4S2LZW5</accession>
<dbReference type="AlphaFoldDB" id="A0A4S2LZW5"/>
<keyword evidence="1" id="KW-0472">Membrane</keyword>
<keyword evidence="1" id="KW-1133">Transmembrane helix</keyword>
<keyword evidence="3" id="KW-1185">Reference proteome</keyword>
<feature type="transmembrane region" description="Helical" evidence="1">
    <location>
        <begin position="64"/>
        <end position="82"/>
    </location>
</feature>
<keyword evidence="1" id="KW-0812">Transmembrane</keyword>
<sequence length="136" mass="15987">MTASCSQRKNQSYRYRLELHDWWTLIHLWTKINLSASKSHVLGHSDPSSTKTVSRLKMFGSSRILFIFTIVWGCFAVLSIGYRARLDPVEKRNFITSNYDLDNLEDFVRAISGQRKTQWQPEQKSRLAKNIMRYGR</sequence>
<comment type="caution">
    <text evidence="2">The sequence shown here is derived from an EMBL/GenBank/DDBJ whole genome shotgun (WGS) entry which is preliminary data.</text>
</comment>
<gene>
    <name evidence="2" type="ORF">CRM22_003714</name>
</gene>
<dbReference type="Proteomes" id="UP000308267">
    <property type="component" value="Unassembled WGS sequence"/>
</dbReference>
<name>A0A4S2LZW5_OPIFE</name>